<name>A0A5J9VB29_9POAL</name>
<feature type="transmembrane region" description="Helical" evidence="1">
    <location>
        <begin position="409"/>
        <end position="433"/>
    </location>
</feature>
<dbReference type="PANTHER" id="PTHR31170:SF18">
    <property type="entry name" value="(WILD MALAYSIAN BANANA) HYPOTHETICAL PROTEIN"/>
    <property type="match status" value="1"/>
</dbReference>
<keyword evidence="1" id="KW-0472">Membrane</keyword>
<dbReference type="PANTHER" id="PTHR31170">
    <property type="entry name" value="BNAC04G53230D PROTEIN"/>
    <property type="match status" value="1"/>
</dbReference>
<proteinExistence type="predicted"/>
<evidence type="ECO:0000313" key="3">
    <source>
        <dbReference type="Proteomes" id="UP000324897"/>
    </source>
</evidence>
<feature type="non-terminal residue" evidence="2">
    <location>
        <position position="1"/>
    </location>
</feature>
<dbReference type="AlphaFoldDB" id="A0A5J9VB29"/>
<dbReference type="OrthoDB" id="591587at2759"/>
<evidence type="ECO:0000256" key="1">
    <source>
        <dbReference type="SAM" id="Phobius"/>
    </source>
</evidence>
<gene>
    <name evidence="2" type="ORF">EJB05_24438</name>
</gene>
<accession>A0A5J9VB29</accession>
<dbReference type="Proteomes" id="UP000324897">
    <property type="component" value="Chromosome 1"/>
</dbReference>
<reference evidence="2 3" key="1">
    <citation type="journal article" date="2019" name="Sci. Rep.">
        <title>A high-quality genome of Eragrostis curvula grass provides insights into Poaceae evolution and supports new strategies to enhance forage quality.</title>
        <authorList>
            <person name="Carballo J."/>
            <person name="Santos B.A.C.M."/>
            <person name="Zappacosta D."/>
            <person name="Garbus I."/>
            <person name="Selva J.P."/>
            <person name="Gallo C.A."/>
            <person name="Diaz A."/>
            <person name="Albertini E."/>
            <person name="Caccamo M."/>
            <person name="Echenique V."/>
        </authorList>
    </citation>
    <scope>NUCLEOTIDE SEQUENCE [LARGE SCALE GENOMIC DNA]</scope>
    <source>
        <strain evidence="3">cv. Victoria</strain>
        <tissue evidence="2">Leaf</tissue>
    </source>
</reference>
<sequence length="439" mass="50754">MAYWWWGMEQESEIMRVNKPSSSSWVVKMEHMLEDAVPSVEMARWKQHSIYRVPEFIKKLTNGSAYQPQFVSLGPLHHGEDNLRSMEEHKRRAVLHMVNRAGKPLGKFIAAIEEIADELEKAYDDLDDKWRGSNRSRFVEIMVTDGCFLLEVMMRGDEDYAVNDPVFSARSIGIFWPALRNDMIALENQLPLIVLQRLLTVQRGTDQSANTINSLVLSFLGRPLEDQMDNLGLHMLDVYHKSYCCGRPQWERSENCEALMPCATELNMAGIEFKKSKTKSIHDIGFENGVLSMPLFETGDSTEVKFLNLMAFEWLHPDAECDVVSYIYFWDQLIDFERDVALLRNEGVFANMIGSDKKAVHMFNTLTKLTWPNKDNRLGYVQWKVNAHCRKRRNKWRASFVSTYLSNPWVFISLVAAVILLVATLLQTLYTIVPFYTRA</sequence>
<dbReference type="InterPro" id="IPR004158">
    <property type="entry name" value="DUF247_pln"/>
</dbReference>
<keyword evidence="3" id="KW-1185">Reference proteome</keyword>
<keyword evidence="1" id="KW-0812">Transmembrane</keyword>
<comment type="caution">
    <text evidence="2">The sequence shown here is derived from an EMBL/GenBank/DDBJ whole genome shotgun (WGS) entry which is preliminary data.</text>
</comment>
<dbReference type="EMBL" id="RWGY01000011">
    <property type="protein sequence ID" value="TVU32694.1"/>
    <property type="molecule type" value="Genomic_DNA"/>
</dbReference>
<dbReference type="Gramene" id="TVU32694">
    <property type="protein sequence ID" value="TVU32694"/>
    <property type="gene ID" value="EJB05_24438"/>
</dbReference>
<evidence type="ECO:0000313" key="2">
    <source>
        <dbReference type="EMBL" id="TVU32694.1"/>
    </source>
</evidence>
<protein>
    <submittedName>
        <fullName evidence="2">Uncharacterized protein</fullName>
    </submittedName>
</protein>
<organism evidence="2 3">
    <name type="scientific">Eragrostis curvula</name>
    <name type="common">weeping love grass</name>
    <dbReference type="NCBI Taxonomy" id="38414"/>
    <lineage>
        <taxon>Eukaryota</taxon>
        <taxon>Viridiplantae</taxon>
        <taxon>Streptophyta</taxon>
        <taxon>Embryophyta</taxon>
        <taxon>Tracheophyta</taxon>
        <taxon>Spermatophyta</taxon>
        <taxon>Magnoliopsida</taxon>
        <taxon>Liliopsida</taxon>
        <taxon>Poales</taxon>
        <taxon>Poaceae</taxon>
        <taxon>PACMAD clade</taxon>
        <taxon>Chloridoideae</taxon>
        <taxon>Eragrostideae</taxon>
        <taxon>Eragrostidinae</taxon>
        <taxon>Eragrostis</taxon>
    </lineage>
</organism>
<keyword evidence="1" id="KW-1133">Transmembrane helix</keyword>
<dbReference type="Pfam" id="PF03140">
    <property type="entry name" value="DUF247"/>
    <property type="match status" value="1"/>
</dbReference>